<dbReference type="PIRSF" id="PIRSF019083">
    <property type="entry name" value="UCP019083_VanZ"/>
    <property type="match status" value="1"/>
</dbReference>
<keyword evidence="1" id="KW-1133">Transmembrane helix</keyword>
<dbReference type="InterPro" id="IPR006976">
    <property type="entry name" value="VanZ-like"/>
</dbReference>
<feature type="domain" description="VanZ-like" evidence="2">
    <location>
        <begin position="7"/>
        <end position="154"/>
    </location>
</feature>
<dbReference type="AlphaFoldDB" id="A0A974NLE9"/>
<proteinExistence type="predicted"/>
<keyword evidence="1" id="KW-0472">Membrane</keyword>
<dbReference type="NCBIfam" id="NF037970">
    <property type="entry name" value="vanZ_1"/>
    <property type="match status" value="1"/>
</dbReference>
<dbReference type="InterPro" id="IPR016747">
    <property type="entry name" value="Phosphotransbutyrylase"/>
</dbReference>
<organism evidence="3 4">
    <name type="scientific">Peribacillus psychrosaccharolyticus</name>
    <name type="common">Bacillus psychrosaccharolyticus</name>
    <dbReference type="NCBI Taxonomy" id="1407"/>
    <lineage>
        <taxon>Bacteria</taxon>
        <taxon>Bacillati</taxon>
        <taxon>Bacillota</taxon>
        <taxon>Bacilli</taxon>
        <taxon>Bacillales</taxon>
        <taxon>Bacillaceae</taxon>
        <taxon>Peribacillus</taxon>
    </lineage>
</organism>
<keyword evidence="4" id="KW-1185">Reference proteome</keyword>
<feature type="transmembrane region" description="Helical" evidence="1">
    <location>
        <begin position="73"/>
        <end position="92"/>
    </location>
</feature>
<dbReference type="Pfam" id="PF04892">
    <property type="entry name" value="VanZ"/>
    <property type="match status" value="1"/>
</dbReference>
<dbReference type="RefSeq" id="WP_040373762.1">
    <property type="nucleotide sequence ID" value="NZ_CP068053.1"/>
</dbReference>
<reference evidence="3 4" key="1">
    <citation type="submission" date="2021-01" db="EMBL/GenBank/DDBJ databases">
        <title>FDA dAtabase for Regulatory Grade micrObial Sequences (FDA-ARGOS): Supporting development and validation of Infectious Disease Dx tests.</title>
        <authorList>
            <person name="Nelson B."/>
            <person name="Plummer A."/>
            <person name="Tallon L."/>
            <person name="Sadzewicz L."/>
            <person name="Zhao X."/>
            <person name="Boylan J."/>
            <person name="Ott S."/>
            <person name="Bowen H."/>
            <person name="Vavikolanu K."/>
            <person name="Mehta A."/>
            <person name="Aluvathingal J."/>
            <person name="Nadendla S."/>
            <person name="Myers T."/>
            <person name="Yan Y."/>
            <person name="Sichtig H."/>
        </authorList>
    </citation>
    <scope>NUCLEOTIDE SEQUENCE [LARGE SCALE GENOMIC DNA]</scope>
    <source>
        <strain evidence="3 4">FDAARGOS_1161</strain>
    </source>
</reference>
<dbReference type="Proteomes" id="UP000595254">
    <property type="component" value="Chromosome"/>
</dbReference>
<evidence type="ECO:0000259" key="2">
    <source>
        <dbReference type="Pfam" id="PF04892"/>
    </source>
</evidence>
<name>A0A974NLE9_PERPY</name>
<evidence type="ECO:0000256" key="1">
    <source>
        <dbReference type="SAM" id="Phobius"/>
    </source>
</evidence>
<dbReference type="EMBL" id="CP068053">
    <property type="protein sequence ID" value="QQS99819.1"/>
    <property type="molecule type" value="Genomic_DNA"/>
</dbReference>
<sequence length="165" mass="19010">MTKKTIFFIVFVCWMLVIFNFSAQPYQEQDLTPVLQTYLEPLHLEDKLDGISFNYAGSEVSVQSVGVVSFVQFFIRKAAHLSIFFVLGFLTYRVLSYFLKKKQLWFPGALMFVILYASLDELHQKITGDRTPLIQDVVLDTVGGTLGIIVCWLWVKKRNQTKQSV</sequence>
<keyword evidence="1" id="KW-0812">Transmembrane</keyword>
<feature type="transmembrane region" description="Helical" evidence="1">
    <location>
        <begin position="104"/>
        <end position="119"/>
    </location>
</feature>
<accession>A0A974NLE9</accession>
<feature type="transmembrane region" description="Helical" evidence="1">
    <location>
        <begin position="139"/>
        <end position="155"/>
    </location>
</feature>
<protein>
    <submittedName>
        <fullName evidence="3">VanZ family protein</fullName>
    </submittedName>
</protein>
<evidence type="ECO:0000313" key="4">
    <source>
        <dbReference type="Proteomes" id="UP000595254"/>
    </source>
</evidence>
<gene>
    <name evidence="3" type="ORF">I6J18_19880</name>
</gene>
<evidence type="ECO:0000313" key="3">
    <source>
        <dbReference type="EMBL" id="QQS99819.1"/>
    </source>
</evidence>
<dbReference type="KEGG" id="ppsr:I6J18_19880"/>